<name>A0A815MI79_9BILA</name>
<evidence type="ECO:0000256" key="8">
    <source>
        <dbReference type="ARBA" id="ARBA00022801"/>
    </source>
</evidence>
<evidence type="ECO:0000259" key="15">
    <source>
        <dbReference type="Pfam" id="PF18913"/>
    </source>
</evidence>
<evidence type="ECO:0000259" key="14">
    <source>
        <dbReference type="Pfam" id="PF00316"/>
    </source>
</evidence>
<dbReference type="Pfam" id="PF18913">
    <property type="entry name" value="FBPase_C"/>
    <property type="match status" value="1"/>
</dbReference>
<dbReference type="InterPro" id="IPR000146">
    <property type="entry name" value="FBPase_class-1"/>
</dbReference>
<evidence type="ECO:0000256" key="5">
    <source>
        <dbReference type="ARBA" id="ARBA00011881"/>
    </source>
</evidence>
<reference evidence="16" key="1">
    <citation type="submission" date="2021-02" db="EMBL/GenBank/DDBJ databases">
        <authorList>
            <person name="Nowell W R."/>
        </authorList>
    </citation>
    <scope>NUCLEOTIDE SEQUENCE</scope>
</reference>
<evidence type="ECO:0000256" key="10">
    <source>
        <dbReference type="ARBA" id="ARBA00023277"/>
    </source>
</evidence>
<keyword evidence="7" id="KW-0479">Metal-binding</keyword>
<comment type="catalytic activity">
    <reaction evidence="1">
        <text>beta-D-fructose 1,6-bisphosphate + H2O = beta-D-fructose 6-phosphate + phosphate</text>
        <dbReference type="Rhea" id="RHEA:11064"/>
        <dbReference type="ChEBI" id="CHEBI:15377"/>
        <dbReference type="ChEBI" id="CHEBI:32966"/>
        <dbReference type="ChEBI" id="CHEBI:43474"/>
        <dbReference type="ChEBI" id="CHEBI:57634"/>
        <dbReference type="EC" id="3.1.3.11"/>
    </reaction>
</comment>
<feature type="compositionally biased region" description="Polar residues" evidence="13">
    <location>
        <begin position="176"/>
        <end position="195"/>
    </location>
</feature>
<comment type="similarity">
    <text evidence="4 12">Belongs to the FBPase class 1 family.</text>
</comment>
<dbReference type="FunFam" id="3.40.190.80:FF:000001">
    <property type="entry name" value="Fructose-1,6-bisphosphatase class 1"/>
    <property type="match status" value="1"/>
</dbReference>
<dbReference type="Gene3D" id="3.40.190.80">
    <property type="match status" value="1"/>
</dbReference>
<dbReference type="AlphaFoldDB" id="A0A815MI79"/>
<dbReference type="InterPro" id="IPR020548">
    <property type="entry name" value="Fructose_bisphosphatase_AS"/>
</dbReference>
<dbReference type="PROSITE" id="PS00124">
    <property type="entry name" value="FBPASE"/>
    <property type="match status" value="1"/>
</dbReference>
<dbReference type="PANTHER" id="PTHR11556:SF1">
    <property type="entry name" value="FRUCTOSE-BISPHOSPHATASE"/>
    <property type="match status" value="1"/>
</dbReference>
<feature type="compositionally biased region" description="Basic and acidic residues" evidence="13">
    <location>
        <begin position="129"/>
        <end position="143"/>
    </location>
</feature>
<comment type="pathway">
    <text evidence="3">Carbohydrate biosynthesis; gluconeogenesis.</text>
</comment>
<evidence type="ECO:0000313" key="16">
    <source>
        <dbReference type="EMBL" id="CAF1421925.1"/>
    </source>
</evidence>
<evidence type="ECO:0000256" key="6">
    <source>
        <dbReference type="ARBA" id="ARBA00013093"/>
    </source>
</evidence>
<sequence>MRSSREQHNQSLYIPSTRLRSHSLKTKRIIFDNIPRKLSVDIECVGSSTNDNKLAELSNRPLSKWLQRRFTWFPIEEPKHQQRRMTATHFSIYNDESYSILLGEKRSSVMVQMMESFVRRLSSRKKKNSERDREREREKEEDKPVIDPVYETLRVAAETRKKTLANYIQQRQQTLNKQTSLISQESSDVDTQPSPRASHYNDLASPSQSQATSSFSSSVLYLNKKKYPGATGELTAIKACAAAVRKAGIAKLYGLAGSSNTTGDDQKKLDVLANELFINMLKSSYTVYVMASEENENYIEDSIGSISGIWKKPDNVDKPIDCILQSGEHLRCSGYAVYGSACMLVLATQEGVNGYAKYWDKATTEYVHSKKFPEVGKEKPFANRYVGSMVADVHRTLMYGGVFMYPSTKEAKDGKIRLLYESIPMSYIVEKAGGASTNGQHSILRIQPQHIHQRSPVFLGYKEEIEKIEKLYQQHPRHTWAHE</sequence>
<dbReference type="GO" id="GO:0006002">
    <property type="term" value="P:fructose 6-phosphate metabolic process"/>
    <property type="evidence" value="ECO:0007669"/>
    <property type="project" value="TreeGrafter"/>
</dbReference>
<dbReference type="GO" id="GO:0005986">
    <property type="term" value="P:sucrose biosynthetic process"/>
    <property type="evidence" value="ECO:0007669"/>
    <property type="project" value="TreeGrafter"/>
</dbReference>
<keyword evidence="8 12" id="KW-0378">Hydrolase</keyword>
<dbReference type="Gene3D" id="3.30.540.10">
    <property type="entry name" value="Fructose-1,6-Bisphosphatase, subunit A, domain 1"/>
    <property type="match status" value="1"/>
</dbReference>
<evidence type="ECO:0000256" key="1">
    <source>
        <dbReference type="ARBA" id="ARBA00001273"/>
    </source>
</evidence>
<dbReference type="InterPro" id="IPR044015">
    <property type="entry name" value="FBPase_C_dom"/>
</dbReference>
<evidence type="ECO:0000256" key="2">
    <source>
        <dbReference type="ARBA" id="ARBA00001946"/>
    </source>
</evidence>
<dbReference type="Proteomes" id="UP000663860">
    <property type="component" value="Unassembled WGS sequence"/>
</dbReference>
<dbReference type="InterPro" id="IPR028343">
    <property type="entry name" value="FBPtase"/>
</dbReference>
<evidence type="ECO:0000256" key="4">
    <source>
        <dbReference type="ARBA" id="ARBA00010941"/>
    </source>
</evidence>
<dbReference type="PANTHER" id="PTHR11556">
    <property type="entry name" value="FRUCTOSE-1,6-BISPHOSPHATASE-RELATED"/>
    <property type="match status" value="1"/>
</dbReference>
<feature type="domain" description="Fructose-1-6-bisphosphatase class I N-terminal" evidence="14">
    <location>
        <begin position="235"/>
        <end position="299"/>
    </location>
</feature>
<evidence type="ECO:0000256" key="11">
    <source>
        <dbReference type="ARBA" id="ARBA00032973"/>
    </source>
</evidence>
<comment type="caution">
    <text evidence="16">The sequence shown here is derived from an EMBL/GenBank/DDBJ whole genome shotgun (WGS) entry which is preliminary data.</text>
</comment>
<feature type="region of interest" description="Disordered" evidence="13">
    <location>
        <begin position="120"/>
        <end position="143"/>
    </location>
</feature>
<dbReference type="GO" id="GO:0005829">
    <property type="term" value="C:cytosol"/>
    <property type="evidence" value="ECO:0007669"/>
    <property type="project" value="TreeGrafter"/>
</dbReference>
<evidence type="ECO:0000256" key="13">
    <source>
        <dbReference type="SAM" id="MobiDB-lite"/>
    </source>
</evidence>
<dbReference type="GO" id="GO:0006094">
    <property type="term" value="P:gluconeogenesis"/>
    <property type="evidence" value="ECO:0007669"/>
    <property type="project" value="UniProtKB-UniPathway"/>
</dbReference>
<comment type="subunit">
    <text evidence="5">Homotetramer.</text>
</comment>
<organism evidence="16 17">
    <name type="scientific">Adineta steineri</name>
    <dbReference type="NCBI Taxonomy" id="433720"/>
    <lineage>
        <taxon>Eukaryota</taxon>
        <taxon>Metazoa</taxon>
        <taxon>Spiralia</taxon>
        <taxon>Gnathifera</taxon>
        <taxon>Rotifera</taxon>
        <taxon>Eurotatoria</taxon>
        <taxon>Bdelloidea</taxon>
        <taxon>Adinetida</taxon>
        <taxon>Adinetidae</taxon>
        <taxon>Adineta</taxon>
    </lineage>
</organism>
<dbReference type="CDD" id="cd00354">
    <property type="entry name" value="FBPase"/>
    <property type="match status" value="1"/>
</dbReference>
<dbReference type="GO" id="GO:0042132">
    <property type="term" value="F:fructose 1,6-bisphosphate 1-phosphatase activity"/>
    <property type="evidence" value="ECO:0007669"/>
    <property type="project" value="UniProtKB-EC"/>
</dbReference>
<keyword evidence="10 12" id="KW-0119">Carbohydrate metabolism</keyword>
<feature type="domain" description="Fructose-1-6-bisphosphatase class 1 C-terminal" evidence="15">
    <location>
        <begin position="354"/>
        <end position="472"/>
    </location>
</feature>
<dbReference type="GO" id="GO:0006000">
    <property type="term" value="P:fructose metabolic process"/>
    <property type="evidence" value="ECO:0007669"/>
    <property type="project" value="TreeGrafter"/>
</dbReference>
<dbReference type="GO" id="GO:0030388">
    <property type="term" value="P:fructose 1,6-bisphosphate metabolic process"/>
    <property type="evidence" value="ECO:0007669"/>
    <property type="project" value="TreeGrafter"/>
</dbReference>
<keyword evidence="9" id="KW-0460">Magnesium</keyword>
<evidence type="ECO:0000256" key="7">
    <source>
        <dbReference type="ARBA" id="ARBA00022723"/>
    </source>
</evidence>
<dbReference type="GO" id="GO:0046872">
    <property type="term" value="F:metal ion binding"/>
    <property type="evidence" value="ECO:0007669"/>
    <property type="project" value="UniProtKB-KW"/>
</dbReference>
<evidence type="ECO:0000313" key="17">
    <source>
        <dbReference type="Proteomes" id="UP000663860"/>
    </source>
</evidence>
<gene>
    <name evidence="16" type="ORF">IZO911_LOCUS40728</name>
</gene>
<feature type="region of interest" description="Disordered" evidence="13">
    <location>
        <begin position="176"/>
        <end position="210"/>
    </location>
</feature>
<comment type="cofactor">
    <cofactor evidence="2">
        <name>Mg(2+)</name>
        <dbReference type="ChEBI" id="CHEBI:18420"/>
    </cofactor>
</comment>
<evidence type="ECO:0000256" key="3">
    <source>
        <dbReference type="ARBA" id="ARBA00004742"/>
    </source>
</evidence>
<evidence type="ECO:0000256" key="12">
    <source>
        <dbReference type="RuleBase" id="RU000508"/>
    </source>
</evidence>
<dbReference type="SUPFAM" id="SSF56655">
    <property type="entry name" value="Carbohydrate phosphatase"/>
    <property type="match status" value="1"/>
</dbReference>
<dbReference type="PRINTS" id="PR00115">
    <property type="entry name" value="F16BPHPHTASE"/>
</dbReference>
<dbReference type="Pfam" id="PF00316">
    <property type="entry name" value="FBPase"/>
    <property type="match status" value="1"/>
</dbReference>
<dbReference type="InterPro" id="IPR033391">
    <property type="entry name" value="FBPase_N"/>
</dbReference>
<dbReference type="EC" id="3.1.3.11" evidence="6"/>
<accession>A0A815MI79</accession>
<protein>
    <recommendedName>
        <fullName evidence="6">fructose-bisphosphatase</fullName>
        <ecNumber evidence="6">3.1.3.11</ecNumber>
    </recommendedName>
    <alternativeName>
        <fullName evidence="11">D-fructose-1,6-bisphosphate 1-phosphohydrolase</fullName>
    </alternativeName>
</protein>
<proteinExistence type="inferred from homology"/>
<dbReference type="UniPathway" id="UPA00138"/>
<evidence type="ECO:0000256" key="9">
    <source>
        <dbReference type="ARBA" id="ARBA00022842"/>
    </source>
</evidence>
<dbReference type="EMBL" id="CAJNOE010001423">
    <property type="protein sequence ID" value="CAF1421925.1"/>
    <property type="molecule type" value="Genomic_DNA"/>
</dbReference>